<dbReference type="GO" id="GO:1902201">
    <property type="term" value="P:negative regulation of bacterial-type flagellum-dependent cell motility"/>
    <property type="evidence" value="ECO:0007669"/>
    <property type="project" value="TreeGrafter"/>
</dbReference>
<comment type="subcellular location">
    <subcellularLocation>
        <location evidence="1">Cell membrane</location>
        <topology evidence="1">Multi-pass membrane protein</topology>
    </subcellularLocation>
</comment>
<evidence type="ECO:0000259" key="9">
    <source>
        <dbReference type="PROSITE" id="PS50887"/>
    </source>
</evidence>
<reference evidence="10" key="1">
    <citation type="journal article" date="2014" name="Int. J. Syst. Evol. Microbiol.">
        <title>Complete genome sequence of Corynebacterium casei LMG S-19264T (=DSM 44701T), isolated from a smear-ripened cheese.</title>
        <authorList>
            <consortium name="US DOE Joint Genome Institute (JGI-PGF)"/>
            <person name="Walter F."/>
            <person name="Albersmeier A."/>
            <person name="Kalinowski J."/>
            <person name="Ruckert C."/>
        </authorList>
    </citation>
    <scope>NUCLEOTIDE SEQUENCE</scope>
    <source>
        <strain evidence="10">CGMCC 1.10998</strain>
    </source>
</reference>
<dbReference type="SUPFAM" id="SSF55073">
    <property type="entry name" value="Nucleotide cyclase"/>
    <property type="match status" value="1"/>
</dbReference>
<keyword evidence="6 8" id="KW-0472">Membrane</keyword>
<evidence type="ECO:0000256" key="3">
    <source>
        <dbReference type="ARBA" id="ARBA00022475"/>
    </source>
</evidence>
<dbReference type="InterPro" id="IPR000160">
    <property type="entry name" value="GGDEF_dom"/>
</dbReference>
<dbReference type="CDD" id="cd12915">
    <property type="entry name" value="PDC2_DGC_like"/>
    <property type="match status" value="1"/>
</dbReference>
<accession>A0A916UDY8</accession>
<comment type="catalytic activity">
    <reaction evidence="7">
        <text>2 GTP = 3',3'-c-di-GMP + 2 diphosphate</text>
        <dbReference type="Rhea" id="RHEA:24898"/>
        <dbReference type="ChEBI" id="CHEBI:33019"/>
        <dbReference type="ChEBI" id="CHEBI:37565"/>
        <dbReference type="ChEBI" id="CHEBI:58805"/>
        <dbReference type="EC" id="2.7.7.65"/>
    </reaction>
</comment>
<dbReference type="Proteomes" id="UP000637423">
    <property type="component" value="Unassembled WGS sequence"/>
</dbReference>
<dbReference type="EC" id="2.7.7.65" evidence="2"/>
<dbReference type="GO" id="GO:0043709">
    <property type="term" value="P:cell adhesion involved in single-species biofilm formation"/>
    <property type="evidence" value="ECO:0007669"/>
    <property type="project" value="TreeGrafter"/>
</dbReference>
<dbReference type="InterPro" id="IPR043128">
    <property type="entry name" value="Rev_trsase/Diguanyl_cyclase"/>
</dbReference>
<dbReference type="GO" id="GO:0005886">
    <property type="term" value="C:plasma membrane"/>
    <property type="evidence" value="ECO:0007669"/>
    <property type="project" value="UniProtKB-SubCell"/>
</dbReference>
<dbReference type="InterPro" id="IPR033479">
    <property type="entry name" value="dCache_1"/>
</dbReference>
<dbReference type="InterPro" id="IPR029787">
    <property type="entry name" value="Nucleotide_cyclase"/>
</dbReference>
<dbReference type="Pfam" id="PF02743">
    <property type="entry name" value="dCache_1"/>
    <property type="match status" value="1"/>
</dbReference>
<keyword evidence="4 8" id="KW-0812">Transmembrane</keyword>
<dbReference type="PROSITE" id="PS50887">
    <property type="entry name" value="GGDEF"/>
    <property type="match status" value="1"/>
</dbReference>
<dbReference type="FunFam" id="3.30.70.270:FF:000001">
    <property type="entry name" value="Diguanylate cyclase domain protein"/>
    <property type="match status" value="1"/>
</dbReference>
<dbReference type="Pfam" id="PF00990">
    <property type="entry name" value="GGDEF"/>
    <property type="match status" value="1"/>
</dbReference>
<dbReference type="EMBL" id="BMED01000001">
    <property type="protein sequence ID" value="GGC68963.1"/>
    <property type="molecule type" value="Genomic_DNA"/>
</dbReference>
<sequence length="480" mass="53345">MQNLTRSVAQHAEDTLKKADTILFGLVGEVEQINVHPELVLKLYPSLAARVAELPELQGIFIYDENGKWLVNSLEDVPSGLNNSDREYFLYHSKHPERAPYISRPIMSRSTGDWIIPISRRVNKVDGSFGGVVLATVRVAYFDQYYANFSIGEKGAILLVLENATVLMRRPFKEEFIGQNISGSPFFRQYLKLQKDGTGTNISRFDGVQRIVGFHHLDHFPLIAVSSLATSEVLSSWRGQTMRYSLGTLLLVLIIASLGRYLIKQIKIRSIIRDELLATQEKLLALNHELENIALHDALTGLANRRQFDIALSTEFKRAMRNGQSLALLMMDVDHFKRFNDLYGHPAGDQCLRQISEVIHMHRPGDLSARYGGEEFAILLPNTDLSGAITVAEKLRLGVKDLKIEHSGNPPGIVTISLGVEAWFPQPHGADAAAFLQAADKALYAAKTTGRDKVGTAQTKQTAEITEIKETAGSAQQDSV</sequence>
<dbReference type="InterPro" id="IPR050469">
    <property type="entry name" value="Diguanylate_Cyclase"/>
</dbReference>
<dbReference type="CDD" id="cd12914">
    <property type="entry name" value="PDC1_DGC_like"/>
    <property type="match status" value="1"/>
</dbReference>
<keyword evidence="3" id="KW-1003">Cell membrane</keyword>
<dbReference type="InterPro" id="IPR029151">
    <property type="entry name" value="Sensor-like_sf"/>
</dbReference>
<proteinExistence type="predicted"/>
<dbReference type="Gene3D" id="3.30.450.20">
    <property type="entry name" value="PAS domain"/>
    <property type="match status" value="2"/>
</dbReference>
<gene>
    <name evidence="10" type="ORF">GCM10011396_14960</name>
</gene>
<dbReference type="Gene3D" id="3.30.70.270">
    <property type="match status" value="1"/>
</dbReference>
<organism evidence="10 11">
    <name type="scientific">Undibacterium terreum</name>
    <dbReference type="NCBI Taxonomy" id="1224302"/>
    <lineage>
        <taxon>Bacteria</taxon>
        <taxon>Pseudomonadati</taxon>
        <taxon>Pseudomonadota</taxon>
        <taxon>Betaproteobacteria</taxon>
        <taxon>Burkholderiales</taxon>
        <taxon>Oxalobacteraceae</taxon>
        <taxon>Undibacterium</taxon>
    </lineage>
</organism>
<feature type="transmembrane region" description="Helical" evidence="8">
    <location>
        <begin position="244"/>
        <end position="263"/>
    </location>
</feature>
<evidence type="ECO:0000256" key="2">
    <source>
        <dbReference type="ARBA" id="ARBA00012528"/>
    </source>
</evidence>
<evidence type="ECO:0000256" key="1">
    <source>
        <dbReference type="ARBA" id="ARBA00004651"/>
    </source>
</evidence>
<evidence type="ECO:0000256" key="7">
    <source>
        <dbReference type="ARBA" id="ARBA00034247"/>
    </source>
</evidence>
<feature type="domain" description="GGDEF" evidence="9">
    <location>
        <begin position="324"/>
        <end position="459"/>
    </location>
</feature>
<dbReference type="PANTHER" id="PTHR45138:SF9">
    <property type="entry name" value="DIGUANYLATE CYCLASE DGCM-RELATED"/>
    <property type="match status" value="1"/>
</dbReference>
<evidence type="ECO:0000256" key="6">
    <source>
        <dbReference type="ARBA" id="ARBA00023136"/>
    </source>
</evidence>
<reference evidence="10" key="2">
    <citation type="submission" date="2020-09" db="EMBL/GenBank/DDBJ databases">
        <authorList>
            <person name="Sun Q."/>
            <person name="Zhou Y."/>
        </authorList>
    </citation>
    <scope>NUCLEOTIDE SEQUENCE</scope>
    <source>
        <strain evidence="10">CGMCC 1.10998</strain>
    </source>
</reference>
<evidence type="ECO:0000313" key="10">
    <source>
        <dbReference type="EMBL" id="GGC68963.1"/>
    </source>
</evidence>
<name>A0A916UDY8_9BURK</name>
<dbReference type="GO" id="GO:0052621">
    <property type="term" value="F:diguanylate cyclase activity"/>
    <property type="evidence" value="ECO:0007669"/>
    <property type="project" value="UniProtKB-EC"/>
</dbReference>
<evidence type="ECO:0000256" key="5">
    <source>
        <dbReference type="ARBA" id="ARBA00022989"/>
    </source>
</evidence>
<dbReference type="CDD" id="cd01949">
    <property type="entry name" value="GGDEF"/>
    <property type="match status" value="1"/>
</dbReference>
<dbReference type="SUPFAM" id="SSF103190">
    <property type="entry name" value="Sensory domain-like"/>
    <property type="match status" value="1"/>
</dbReference>
<dbReference type="NCBIfam" id="TIGR00254">
    <property type="entry name" value="GGDEF"/>
    <property type="match status" value="1"/>
</dbReference>
<evidence type="ECO:0000256" key="8">
    <source>
        <dbReference type="SAM" id="Phobius"/>
    </source>
</evidence>
<comment type="caution">
    <text evidence="10">The sequence shown here is derived from an EMBL/GenBank/DDBJ whole genome shotgun (WGS) entry which is preliminary data.</text>
</comment>
<keyword evidence="5 8" id="KW-1133">Transmembrane helix</keyword>
<evidence type="ECO:0000256" key="4">
    <source>
        <dbReference type="ARBA" id="ARBA00022692"/>
    </source>
</evidence>
<dbReference type="SMART" id="SM00267">
    <property type="entry name" value="GGDEF"/>
    <property type="match status" value="1"/>
</dbReference>
<keyword evidence="11" id="KW-1185">Reference proteome</keyword>
<dbReference type="AlphaFoldDB" id="A0A916UDY8"/>
<dbReference type="PANTHER" id="PTHR45138">
    <property type="entry name" value="REGULATORY COMPONENTS OF SENSORY TRANSDUCTION SYSTEM"/>
    <property type="match status" value="1"/>
</dbReference>
<evidence type="ECO:0000313" key="11">
    <source>
        <dbReference type="Proteomes" id="UP000637423"/>
    </source>
</evidence>
<protein>
    <recommendedName>
        <fullName evidence="2">diguanylate cyclase</fullName>
        <ecNumber evidence="2">2.7.7.65</ecNumber>
    </recommendedName>
</protein>